<keyword evidence="4" id="KW-1185">Reference proteome</keyword>
<reference evidence="3 4" key="1">
    <citation type="submission" date="2024-09" db="EMBL/GenBank/DDBJ databases">
        <authorList>
            <person name="Ruan L."/>
        </authorList>
    </citation>
    <scope>NUCLEOTIDE SEQUENCE [LARGE SCALE GENOMIC DNA]</scope>
    <source>
        <strain evidence="3 4">D33</strain>
    </source>
</reference>
<evidence type="ECO:0000256" key="1">
    <source>
        <dbReference type="ARBA" id="ARBA00022490"/>
    </source>
</evidence>
<gene>
    <name evidence="3" type="ORF">ACE3NQ_11365</name>
</gene>
<accession>A0ABV5B743</accession>
<dbReference type="Gene3D" id="1.10.287.540">
    <property type="entry name" value="Helix hairpin bin"/>
    <property type="match status" value="1"/>
</dbReference>
<organism evidence="3 4">
    <name type="scientific">Paenibacillus terreus</name>
    <dbReference type="NCBI Taxonomy" id="1387834"/>
    <lineage>
        <taxon>Bacteria</taxon>
        <taxon>Bacillati</taxon>
        <taxon>Bacillota</taxon>
        <taxon>Bacilli</taxon>
        <taxon>Bacillales</taxon>
        <taxon>Paenibacillaceae</taxon>
        <taxon>Paenibacillus</taxon>
    </lineage>
</organism>
<comment type="caution">
    <text evidence="3">The sequence shown here is derived from an EMBL/GenBank/DDBJ whole genome shotgun (WGS) entry which is preliminary data.</text>
</comment>
<sequence>MIQILDRINELSRKQRGEGLTEHEKSEQAVLRQDYLQIIRGQFKNTLLSVSVVDPEGNDVTPMKLVEEKLAQTSEAKAGND</sequence>
<dbReference type="Proteomes" id="UP001580407">
    <property type="component" value="Unassembled WGS sequence"/>
</dbReference>
<dbReference type="EMBL" id="JBHILM010000011">
    <property type="protein sequence ID" value="MFB5681512.1"/>
    <property type="molecule type" value="Genomic_DNA"/>
</dbReference>
<dbReference type="InterPro" id="IPR009242">
    <property type="entry name" value="DUF896"/>
</dbReference>
<dbReference type="PANTHER" id="PTHR37300:SF2">
    <property type="entry name" value="UPF0291 PROTEIN BC_1827"/>
    <property type="match status" value="1"/>
</dbReference>
<comment type="similarity">
    <text evidence="2">Belongs to the UPF0291 family.</text>
</comment>
<evidence type="ECO:0000313" key="4">
    <source>
        <dbReference type="Proteomes" id="UP001580407"/>
    </source>
</evidence>
<dbReference type="RefSeq" id="WP_375525301.1">
    <property type="nucleotide sequence ID" value="NZ_JBHILM010000011.1"/>
</dbReference>
<dbReference type="Pfam" id="PF05979">
    <property type="entry name" value="DUF896"/>
    <property type="match status" value="1"/>
</dbReference>
<protein>
    <recommendedName>
        <fullName evidence="2">UPF0291 protein ACE3NQ_11365</fullName>
    </recommendedName>
</protein>
<comment type="subcellular location">
    <subcellularLocation>
        <location evidence="2">Cytoplasm</location>
    </subcellularLocation>
</comment>
<dbReference type="SUPFAM" id="SSF158221">
    <property type="entry name" value="YnzC-like"/>
    <property type="match status" value="1"/>
</dbReference>
<dbReference type="HAMAP" id="MF_01103">
    <property type="entry name" value="UPF0291"/>
    <property type="match status" value="1"/>
</dbReference>
<keyword evidence="1 2" id="KW-0963">Cytoplasm</keyword>
<dbReference type="PANTHER" id="PTHR37300">
    <property type="entry name" value="UPF0291 PROTEIN CBO2609/CLC_2481"/>
    <property type="match status" value="1"/>
</dbReference>
<name>A0ABV5B743_9BACL</name>
<evidence type="ECO:0000256" key="2">
    <source>
        <dbReference type="HAMAP-Rule" id="MF_01103"/>
    </source>
</evidence>
<proteinExistence type="inferred from homology"/>
<evidence type="ECO:0000313" key="3">
    <source>
        <dbReference type="EMBL" id="MFB5681512.1"/>
    </source>
</evidence>